<evidence type="ECO:0000256" key="2">
    <source>
        <dbReference type="SAM" id="Phobius"/>
    </source>
</evidence>
<evidence type="ECO:0000313" key="4">
    <source>
        <dbReference type="Proteomes" id="UP001244552"/>
    </source>
</evidence>
<evidence type="ECO:0000313" key="3">
    <source>
        <dbReference type="EMBL" id="MDQ0536014.1"/>
    </source>
</evidence>
<dbReference type="Proteomes" id="UP001244552">
    <property type="component" value="Unassembled WGS sequence"/>
</dbReference>
<feature type="transmembrane region" description="Helical" evidence="2">
    <location>
        <begin position="55"/>
        <end position="80"/>
    </location>
</feature>
<proteinExistence type="predicted"/>
<keyword evidence="2" id="KW-0472">Membrane</keyword>
<evidence type="ECO:0000256" key="1">
    <source>
        <dbReference type="SAM" id="MobiDB-lite"/>
    </source>
</evidence>
<name>A0ABU0MRS6_9PROT</name>
<reference evidence="3 4" key="1">
    <citation type="submission" date="2023-07" db="EMBL/GenBank/DDBJ databases">
        <title>Genomic Encyclopedia of Type Strains, Phase IV (KMG-IV): sequencing the most valuable type-strain genomes for metagenomic binning, comparative biology and taxonomic classification.</title>
        <authorList>
            <person name="Goeker M."/>
        </authorList>
    </citation>
    <scope>NUCLEOTIDE SEQUENCE [LARGE SCALE GENOMIC DNA]</scope>
    <source>
        <strain evidence="3 4">DSM 19922</strain>
    </source>
</reference>
<keyword evidence="2" id="KW-0812">Transmembrane</keyword>
<accession>A0ABU0MRS6</accession>
<feature type="compositionally biased region" description="Basic and acidic residues" evidence="1">
    <location>
        <begin position="38"/>
        <end position="48"/>
    </location>
</feature>
<protein>
    <submittedName>
        <fullName evidence="3">Uncharacterized protein</fullName>
    </submittedName>
</protein>
<gene>
    <name evidence="3" type="ORF">QO018_004905</name>
</gene>
<dbReference type="RefSeq" id="WP_209988335.1">
    <property type="nucleotide sequence ID" value="NZ_JAGINO010000024.1"/>
</dbReference>
<keyword evidence="2" id="KW-1133">Transmembrane helix</keyword>
<feature type="region of interest" description="Disordered" evidence="1">
    <location>
        <begin position="23"/>
        <end position="48"/>
    </location>
</feature>
<dbReference type="EMBL" id="JAUSVU010000022">
    <property type="protein sequence ID" value="MDQ0536014.1"/>
    <property type="molecule type" value="Genomic_DNA"/>
</dbReference>
<organism evidence="3 4">
    <name type="scientific">Azospirillum picis</name>
    <dbReference type="NCBI Taxonomy" id="488438"/>
    <lineage>
        <taxon>Bacteria</taxon>
        <taxon>Pseudomonadati</taxon>
        <taxon>Pseudomonadota</taxon>
        <taxon>Alphaproteobacteria</taxon>
        <taxon>Rhodospirillales</taxon>
        <taxon>Azospirillaceae</taxon>
        <taxon>Azospirillum</taxon>
    </lineage>
</organism>
<comment type="caution">
    <text evidence="3">The sequence shown here is derived from an EMBL/GenBank/DDBJ whole genome shotgun (WGS) entry which is preliminary data.</text>
</comment>
<sequence>MDESARMNRPRRTGIAALAAALLPGRRRGGGRPPDAGEAERHTPATRFETRDTPPWLILLLGALAAGLLGLVVVALLLIFPDATGKEHKALSVPMPEPALQVDPPADFQRYKAQAMDRLAGFGWIDRGRGIVHVPIADAMRRIAERGIPDWPADARRDARADAGREGRR</sequence>
<keyword evidence="4" id="KW-1185">Reference proteome</keyword>